<feature type="domain" description="Dimethylamine monooxygenase subunit DmmA-like C-terminal" evidence="1">
    <location>
        <begin position="145"/>
        <end position="189"/>
    </location>
</feature>
<accession>A0A2P2C8L7</accession>
<dbReference type="NCBIfam" id="NF041259">
    <property type="entry name" value="mono_DmmA_fam"/>
    <property type="match status" value="1"/>
</dbReference>
<evidence type="ECO:0000313" key="2">
    <source>
        <dbReference type="EMBL" id="CUR58344.1"/>
    </source>
</evidence>
<dbReference type="Pfam" id="PF22289">
    <property type="entry name" value="DmmA-like_C"/>
    <property type="match status" value="1"/>
</dbReference>
<name>A0A2P2C8L7_9ZZZZ</name>
<protein>
    <recommendedName>
        <fullName evidence="1">Dimethylamine monooxygenase subunit DmmA-like C-terminal domain-containing protein</fullName>
    </recommendedName>
</protein>
<dbReference type="AlphaFoldDB" id="A0A2P2C8L7"/>
<sequence length="210" mass="22303">MTAQAKGTVEVLKSGFSARPESVPLSQTNLPRWPAPSLMAKAPGCTYLAYCANPGAAEWLVAQTCLTESEIRAVGVCDEQLETAMGTDLVSAPAATRIVLCGPEPFVAVSAAVARTQGALDEELVHLVLDDLAHDEIDERPRDRRVFCGGCRTISVAHAAVGDLVSCSGCDTAVIVHFHYSRDTAAYLAQPIGRARRRSQLRPTPSGEDA</sequence>
<reference evidence="2" key="1">
    <citation type="submission" date="2015-08" db="EMBL/GenBank/DDBJ databases">
        <authorList>
            <person name="Babu N.S."/>
            <person name="Beckwith C.J."/>
            <person name="Beseler K.G."/>
            <person name="Brison A."/>
            <person name="Carone J.V."/>
            <person name="Caskin T.P."/>
            <person name="Diamond M."/>
            <person name="Durham M.E."/>
            <person name="Foxe J.M."/>
            <person name="Go M."/>
            <person name="Henderson B.A."/>
            <person name="Jones I.B."/>
            <person name="McGettigan J.A."/>
            <person name="Micheletti S.J."/>
            <person name="Nasrallah M.E."/>
            <person name="Ortiz D."/>
            <person name="Piller C.R."/>
            <person name="Privatt S.R."/>
            <person name="Schneider S.L."/>
            <person name="Sharp S."/>
            <person name="Smith T.C."/>
            <person name="Stanton J.D."/>
            <person name="Ullery H.E."/>
            <person name="Wilson R.J."/>
            <person name="Serrano M.G."/>
            <person name="Buck G."/>
            <person name="Lee V."/>
            <person name="Wang Y."/>
            <person name="Carvalho R."/>
            <person name="Voegtly L."/>
            <person name="Shi R."/>
            <person name="Duckworth R."/>
            <person name="Johnson A."/>
            <person name="Loviza R."/>
            <person name="Walstead R."/>
            <person name="Shah Z."/>
            <person name="Kiflezghi M."/>
            <person name="Wade K."/>
            <person name="Ball S.L."/>
            <person name="Bradley K.W."/>
            <person name="Asai D.J."/>
            <person name="Bowman C.A."/>
            <person name="Russell D.A."/>
            <person name="Pope W.H."/>
            <person name="Jacobs-Sera D."/>
            <person name="Hendrix R.W."/>
            <person name="Hatfull G.F."/>
        </authorList>
    </citation>
    <scope>NUCLEOTIDE SEQUENCE</scope>
</reference>
<organism evidence="2">
    <name type="scientific">metagenome</name>
    <dbReference type="NCBI Taxonomy" id="256318"/>
    <lineage>
        <taxon>unclassified sequences</taxon>
        <taxon>metagenomes</taxon>
    </lineage>
</organism>
<evidence type="ECO:0000259" key="1">
    <source>
        <dbReference type="Pfam" id="PF22289"/>
    </source>
</evidence>
<dbReference type="InterPro" id="IPR048037">
    <property type="entry name" value="DmmA-like_C"/>
</dbReference>
<gene>
    <name evidence="2" type="ORF">NOCA250008</name>
</gene>
<proteinExistence type="predicted"/>
<dbReference type="EMBL" id="CZKA01000045">
    <property type="protein sequence ID" value="CUR58344.1"/>
    <property type="molecule type" value="Genomic_DNA"/>
</dbReference>